<keyword evidence="4" id="KW-1017">Isopeptide bond</keyword>
<accession>A0A8C5C0A6</accession>
<evidence type="ECO:0000256" key="1">
    <source>
        <dbReference type="ARBA" id="ARBA00004123"/>
    </source>
</evidence>
<evidence type="ECO:0000256" key="9">
    <source>
        <dbReference type="ARBA" id="ARBA00023242"/>
    </source>
</evidence>
<dbReference type="PANTHER" id="PTHR31169:SF24">
    <property type="entry name" value="CELL DIVISION CYCLE-ASSOCIATED PROTEIN 7"/>
    <property type="match status" value="1"/>
</dbReference>
<evidence type="ECO:0000313" key="13">
    <source>
        <dbReference type="Proteomes" id="UP000694546"/>
    </source>
</evidence>
<keyword evidence="3" id="KW-0963">Cytoplasm</keyword>
<dbReference type="Ensembl" id="ENSGMOT00000058928.1">
    <property type="protein sequence ID" value="ENSGMOP00000053546.1"/>
    <property type="gene ID" value="ENSGMOG00000001324.2"/>
</dbReference>
<evidence type="ECO:0000256" key="2">
    <source>
        <dbReference type="ARBA" id="ARBA00004496"/>
    </source>
</evidence>
<keyword evidence="9" id="KW-0539">Nucleus</keyword>
<keyword evidence="10" id="KW-0732">Signal</keyword>
<evidence type="ECO:0000256" key="6">
    <source>
        <dbReference type="ARBA" id="ARBA00022843"/>
    </source>
</evidence>
<evidence type="ECO:0000256" key="4">
    <source>
        <dbReference type="ARBA" id="ARBA00022499"/>
    </source>
</evidence>
<dbReference type="PANTHER" id="PTHR31169">
    <property type="entry name" value="OS05G0300700 PROTEIN"/>
    <property type="match status" value="1"/>
</dbReference>
<protein>
    <recommendedName>
        <fullName evidence="11">Zinc-finger domain-containing protein</fullName>
    </recommendedName>
</protein>
<dbReference type="GO" id="GO:0005737">
    <property type="term" value="C:cytoplasm"/>
    <property type="evidence" value="ECO:0007669"/>
    <property type="project" value="UniProtKB-SubCell"/>
</dbReference>
<organism evidence="12 13">
    <name type="scientific">Gadus morhua</name>
    <name type="common">Atlantic cod</name>
    <dbReference type="NCBI Taxonomy" id="8049"/>
    <lineage>
        <taxon>Eukaryota</taxon>
        <taxon>Metazoa</taxon>
        <taxon>Chordata</taxon>
        <taxon>Craniata</taxon>
        <taxon>Vertebrata</taxon>
        <taxon>Euteleostomi</taxon>
        <taxon>Actinopterygii</taxon>
        <taxon>Neopterygii</taxon>
        <taxon>Teleostei</taxon>
        <taxon>Neoteleostei</taxon>
        <taxon>Acanthomorphata</taxon>
        <taxon>Zeiogadaria</taxon>
        <taxon>Gadariae</taxon>
        <taxon>Gadiformes</taxon>
        <taxon>Gadoidei</taxon>
        <taxon>Gadidae</taxon>
        <taxon>Gadus</taxon>
    </lineage>
</organism>
<reference evidence="12" key="2">
    <citation type="submission" date="2025-09" db="UniProtKB">
        <authorList>
            <consortium name="Ensembl"/>
        </authorList>
    </citation>
    <scope>IDENTIFICATION</scope>
</reference>
<dbReference type="AlphaFoldDB" id="A0A8C5C0A6"/>
<keyword evidence="8" id="KW-0804">Transcription</keyword>
<evidence type="ECO:0000256" key="7">
    <source>
        <dbReference type="ARBA" id="ARBA00023015"/>
    </source>
</evidence>
<evidence type="ECO:0000256" key="10">
    <source>
        <dbReference type="SAM" id="SignalP"/>
    </source>
</evidence>
<dbReference type="GO" id="GO:0006355">
    <property type="term" value="P:regulation of DNA-templated transcription"/>
    <property type="evidence" value="ECO:0007669"/>
    <property type="project" value="InterPro"/>
</dbReference>
<dbReference type="InterPro" id="IPR040221">
    <property type="entry name" value="CDCA7/CDA7L"/>
</dbReference>
<keyword evidence="7" id="KW-0805">Transcription regulation</keyword>
<dbReference type="GO" id="GO:0005634">
    <property type="term" value="C:nucleus"/>
    <property type="evidence" value="ECO:0007669"/>
    <property type="project" value="UniProtKB-SubCell"/>
</dbReference>
<keyword evidence="13" id="KW-1185">Reference proteome</keyword>
<feature type="domain" description="Zinc-finger" evidence="11">
    <location>
        <begin position="128"/>
        <end position="226"/>
    </location>
</feature>
<dbReference type="Proteomes" id="UP000694546">
    <property type="component" value="Chromosome 13"/>
</dbReference>
<dbReference type="Pfam" id="PF10497">
    <property type="entry name" value="zf-4CXXC_R1"/>
    <property type="match status" value="1"/>
</dbReference>
<feature type="chain" id="PRO_5034887310" description="Zinc-finger domain-containing protein" evidence="10">
    <location>
        <begin position="26"/>
        <end position="237"/>
    </location>
</feature>
<evidence type="ECO:0000259" key="11">
    <source>
        <dbReference type="Pfam" id="PF10497"/>
    </source>
</evidence>
<dbReference type="InterPro" id="IPR018866">
    <property type="entry name" value="Znf-4CXXC_R1"/>
</dbReference>
<feature type="signal peptide" evidence="10">
    <location>
        <begin position="1"/>
        <end position="25"/>
    </location>
</feature>
<evidence type="ECO:0000313" key="12">
    <source>
        <dbReference type="Ensembl" id="ENSGMOP00000053546.1"/>
    </source>
</evidence>
<evidence type="ECO:0000256" key="3">
    <source>
        <dbReference type="ARBA" id="ARBA00022490"/>
    </source>
</evidence>
<proteinExistence type="predicted"/>
<name>A0A8C5C0A6_GADMO</name>
<sequence>MVTLKSFSMLRLLCFLLLQLAQLMADLQKMPGGAGILTAHTPNTKRAKEKGAVRTNKLRTNTDLQRAPIYDKVNKDILPKTTTLSVRHAPRRRMPRPSQTRPHVVRPVEDITEGELQLVADQMTEKVYDRVNGTTCHQCRQKTIDTKTCCRNEACRGIHGQFCGPCLKNRYGEEVKKALLDPEWHCPMCRGICNCSFCRQREGRCPTGILFPLAQDRGFSDVHSYLSRWNGEEDDNL</sequence>
<keyword evidence="5" id="KW-0597">Phosphoprotein</keyword>
<evidence type="ECO:0000256" key="8">
    <source>
        <dbReference type="ARBA" id="ARBA00023163"/>
    </source>
</evidence>
<comment type="subcellular location">
    <subcellularLocation>
        <location evidence="2">Cytoplasm</location>
    </subcellularLocation>
    <subcellularLocation>
        <location evidence="1">Nucleus</location>
    </subcellularLocation>
</comment>
<keyword evidence="6" id="KW-0832">Ubl conjugation</keyword>
<reference evidence="12" key="1">
    <citation type="submission" date="2025-08" db="UniProtKB">
        <authorList>
            <consortium name="Ensembl"/>
        </authorList>
    </citation>
    <scope>IDENTIFICATION</scope>
</reference>
<dbReference type="GeneTree" id="ENSGT00940000167008"/>
<evidence type="ECO:0000256" key="5">
    <source>
        <dbReference type="ARBA" id="ARBA00022553"/>
    </source>
</evidence>